<dbReference type="EMBL" id="VWRN01000019">
    <property type="protein sequence ID" value="KAA6129287.1"/>
    <property type="molecule type" value="Genomic_DNA"/>
</dbReference>
<dbReference type="Gene3D" id="3.40.190.150">
    <property type="entry name" value="Bordetella uptake gene, domain 1"/>
    <property type="match status" value="1"/>
</dbReference>
<dbReference type="Pfam" id="PF03401">
    <property type="entry name" value="TctC"/>
    <property type="match status" value="1"/>
</dbReference>
<name>A0A5M8B078_9BURK</name>
<dbReference type="InterPro" id="IPR042100">
    <property type="entry name" value="Bug_dom1"/>
</dbReference>
<dbReference type="CDD" id="cd13578">
    <property type="entry name" value="PBP2_Bug27"/>
    <property type="match status" value="1"/>
</dbReference>
<comment type="caution">
    <text evidence="3">The sequence shown here is derived from an EMBL/GenBank/DDBJ whole genome shotgun (WGS) entry which is preliminary data.</text>
</comment>
<dbReference type="AlphaFoldDB" id="A0A5M8B078"/>
<evidence type="ECO:0000256" key="2">
    <source>
        <dbReference type="SAM" id="SignalP"/>
    </source>
</evidence>
<feature type="chain" id="PRO_5024286949" evidence="2">
    <location>
        <begin position="32"/>
        <end position="337"/>
    </location>
</feature>
<protein>
    <submittedName>
        <fullName evidence="3">Tripartite tricarboxylate transporter substrate binding protein</fullName>
    </submittedName>
</protein>
<proteinExistence type="inferred from homology"/>
<dbReference type="PIRSF" id="PIRSF017082">
    <property type="entry name" value="YflP"/>
    <property type="match status" value="1"/>
</dbReference>
<keyword evidence="4" id="KW-1185">Reference proteome</keyword>
<gene>
    <name evidence="3" type="ORF">F1599_05980</name>
</gene>
<dbReference type="InterPro" id="IPR005064">
    <property type="entry name" value="BUG"/>
</dbReference>
<evidence type="ECO:0000313" key="4">
    <source>
        <dbReference type="Proteomes" id="UP000324324"/>
    </source>
</evidence>
<dbReference type="PANTHER" id="PTHR42928:SF5">
    <property type="entry name" value="BLR1237 PROTEIN"/>
    <property type="match status" value="1"/>
</dbReference>
<comment type="similarity">
    <text evidence="1">Belongs to the UPF0065 (bug) family.</text>
</comment>
<dbReference type="PANTHER" id="PTHR42928">
    <property type="entry name" value="TRICARBOXYLATE-BINDING PROTEIN"/>
    <property type="match status" value="1"/>
</dbReference>
<evidence type="ECO:0000256" key="1">
    <source>
        <dbReference type="ARBA" id="ARBA00006987"/>
    </source>
</evidence>
<dbReference type="Proteomes" id="UP000324324">
    <property type="component" value="Unassembled WGS sequence"/>
</dbReference>
<dbReference type="Gene3D" id="3.40.190.10">
    <property type="entry name" value="Periplasmic binding protein-like II"/>
    <property type="match status" value="1"/>
</dbReference>
<reference evidence="3 4" key="1">
    <citation type="submission" date="2019-09" db="EMBL/GenBank/DDBJ databases">
        <title>Isolation of a novel species in the genus Cupriavidus from patients with sepsis using whole genome sequencing.</title>
        <authorList>
            <person name="Kweon O.J."/>
            <person name="Lee M.-K."/>
        </authorList>
    </citation>
    <scope>NUCLEOTIDE SEQUENCE [LARGE SCALE GENOMIC DNA]</scope>
    <source>
        <strain evidence="3 4">MKL-01</strain>
    </source>
</reference>
<evidence type="ECO:0000313" key="3">
    <source>
        <dbReference type="EMBL" id="KAA6129287.1"/>
    </source>
</evidence>
<accession>A0A5M8B078</accession>
<sequence>MTKMNPSRIPAAIAAAIAAVALAVPMTSAVAQTQDFPNKAVRIVVPYPPGGTTDMVTRLIGDQLSKVWGQPVIVDNRPGAGGIVGTSLAAKAPSDGYTLLMGSVGEFAINPTLYRKLAYDVADFAPVSLVARVPNVLVMSPAFAERSRVMSLPDFVAYVKANPKKVNMASAGNGTSTHLAGELFQRMTHTEMSHVPYKGSSPAISDMMAGNVDVMFDNLPASLEFIRAGKLKPLAVTSAQRSPALQDVPTVAAAGPVPGFDATPWFGLFAPKGVSPAVAEKISKDLAVALNDAKILGRMRNIGAEPAFNTPTQFAELVKRDREKWGEVVRQSGATID</sequence>
<keyword evidence="2" id="KW-0732">Signal</keyword>
<feature type="signal peptide" evidence="2">
    <location>
        <begin position="1"/>
        <end position="31"/>
    </location>
</feature>
<dbReference type="RefSeq" id="WP_150082510.1">
    <property type="nucleotide sequence ID" value="NZ_CP080294.1"/>
</dbReference>
<organism evidence="3 4">
    <name type="scientific">Cupriavidus cauae</name>
    <dbReference type="NCBI Taxonomy" id="2608999"/>
    <lineage>
        <taxon>Bacteria</taxon>
        <taxon>Pseudomonadati</taxon>
        <taxon>Pseudomonadota</taxon>
        <taxon>Betaproteobacteria</taxon>
        <taxon>Burkholderiales</taxon>
        <taxon>Burkholderiaceae</taxon>
        <taxon>Cupriavidus</taxon>
    </lineage>
</organism>
<dbReference type="SUPFAM" id="SSF53850">
    <property type="entry name" value="Periplasmic binding protein-like II"/>
    <property type="match status" value="1"/>
</dbReference>